<dbReference type="Gene3D" id="3.40.50.720">
    <property type="entry name" value="NAD(P)-binding Rossmann-like Domain"/>
    <property type="match status" value="2"/>
</dbReference>
<evidence type="ECO:0000259" key="3">
    <source>
        <dbReference type="Pfam" id="PF02826"/>
    </source>
</evidence>
<keyword evidence="2" id="KW-0520">NAD</keyword>
<accession>A0A1M5XA72</accession>
<keyword evidence="1" id="KW-0560">Oxidoreductase</keyword>
<dbReference type="PANTHER" id="PTHR43333">
    <property type="entry name" value="2-HACID_DH_C DOMAIN-CONTAINING PROTEIN"/>
    <property type="match status" value="1"/>
</dbReference>
<sequence>MTAIALLTQDPNAYHALLGQSDIEASASPAEAEVWLAEPALAAEALRQGYKPRWLASTYAGVDPLMATDLPRDYQLTNIRGLFGPLMAQYVFAHLLSQLRHLPRYAAQQQQTLWQPHPYGTLEGQTLVLLGTGDIAQHIARAAKGFGMAVLGVSRSGADVAPFDRVYPVTQLHQALAQAQVLVSVLPATGDTHHLLNSEALACLPKDATLFNVGRGNVLDLDALLMALDSGQLAQAVLDVFEQEPVSADSPLWQHPQVTLTPHIAATSFPEQVVSQFADNLARYRRGDDLQHRIDFQRGY</sequence>
<dbReference type="AlphaFoldDB" id="A0A1M5XA72"/>
<evidence type="ECO:0000313" key="4">
    <source>
        <dbReference type="EMBL" id="SHH96676.1"/>
    </source>
</evidence>
<dbReference type="SUPFAM" id="SSF51735">
    <property type="entry name" value="NAD(P)-binding Rossmann-fold domains"/>
    <property type="match status" value="1"/>
</dbReference>
<proteinExistence type="predicted"/>
<dbReference type="EMBL" id="FQXG01000005">
    <property type="protein sequence ID" value="SHH96676.1"/>
    <property type="molecule type" value="Genomic_DNA"/>
</dbReference>
<dbReference type="InterPro" id="IPR006140">
    <property type="entry name" value="D-isomer_DH_NAD-bd"/>
</dbReference>
<evidence type="ECO:0000256" key="1">
    <source>
        <dbReference type="ARBA" id="ARBA00023002"/>
    </source>
</evidence>
<dbReference type="Proteomes" id="UP000184268">
    <property type="component" value="Unassembled WGS sequence"/>
</dbReference>
<name>A0A1M5XA72_9GAMM</name>
<dbReference type="PANTHER" id="PTHR43333:SF1">
    <property type="entry name" value="D-ISOMER SPECIFIC 2-HYDROXYACID DEHYDROGENASE NAD-BINDING DOMAIN-CONTAINING PROTEIN"/>
    <property type="match status" value="1"/>
</dbReference>
<dbReference type="STRING" id="299255.SAMN02745129_3374"/>
<feature type="domain" description="D-isomer specific 2-hydroxyacid dehydrogenase NAD-binding" evidence="3">
    <location>
        <begin position="92"/>
        <end position="265"/>
    </location>
</feature>
<dbReference type="GO" id="GO:0051287">
    <property type="term" value="F:NAD binding"/>
    <property type="evidence" value="ECO:0007669"/>
    <property type="project" value="InterPro"/>
</dbReference>
<dbReference type="Pfam" id="PF02826">
    <property type="entry name" value="2-Hacid_dh_C"/>
    <property type="match status" value="1"/>
</dbReference>
<dbReference type="CDD" id="cd05300">
    <property type="entry name" value="2-Hacid_dh_1"/>
    <property type="match status" value="1"/>
</dbReference>
<keyword evidence="5" id="KW-1185">Reference proteome</keyword>
<evidence type="ECO:0000313" key="5">
    <source>
        <dbReference type="Proteomes" id="UP000184268"/>
    </source>
</evidence>
<evidence type="ECO:0000256" key="2">
    <source>
        <dbReference type="ARBA" id="ARBA00023027"/>
    </source>
</evidence>
<gene>
    <name evidence="4" type="ORF">SAMN02745129_3374</name>
</gene>
<dbReference type="InterPro" id="IPR036291">
    <property type="entry name" value="NAD(P)-bd_dom_sf"/>
</dbReference>
<reference evidence="4 5" key="1">
    <citation type="submission" date="2016-11" db="EMBL/GenBank/DDBJ databases">
        <authorList>
            <person name="Jaros S."/>
            <person name="Januszkiewicz K."/>
            <person name="Wedrychowicz H."/>
        </authorList>
    </citation>
    <scope>NUCLEOTIDE SEQUENCE [LARGE SCALE GENOMIC DNA]</scope>
    <source>
        <strain evidence="4 5">DSM 16917</strain>
    </source>
</reference>
<dbReference type="GO" id="GO:0016491">
    <property type="term" value="F:oxidoreductase activity"/>
    <property type="evidence" value="ECO:0007669"/>
    <property type="project" value="UniProtKB-KW"/>
</dbReference>
<organism evidence="4 5">
    <name type="scientific">Ferrimonas marina</name>
    <dbReference type="NCBI Taxonomy" id="299255"/>
    <lineage>
        <taxon>Bacteria</taxon>
        <taxon>Pseudomonadati</taxon>
        <taxon>Pseudomonadota</taxon>
        <taxon>Gammaproteobacteria</taxon>
        <taxon>Alteromonadales</taxon>
        <taxon>Ferrimonadaceae</taxon>
        <taxon>Ferrimonas</taxon>
    </lineage>
</organism>
<dbReference type="FunFam" id="3.40.50.720:FF:000363">
    <property type="entry name" value="D-isomer specific 2-hydroxyacid dehydrogenase"/>
    <property type="match status" value="1"/>
</dbReference>
<protein>
    <submittedName>
        <fullName evidence="4">Phosphoglycerate dehydrogenase</fullName>
    </submittedName>
</protein>